<dbReference type="EMBL" id="KQ241697">
    <property type="protein sequence ID" value="KNC85522.1"/>
    <property type="molecule type" value="Genomic_DNA"/>
</dbReference>
<dbReference type="Proteomes" id="UP000054560">
    <property type="component" value="Unassembled WGS sequence"/>
</dbReference>
<dbReference type="RefSeq" id="XP_014159424.1">
    <property type="nucleotide sequence ID" value="XM_014303949.1"/>
</dbReference>
<keyword evidence="2" id="KW-1185">Reference proteome</keyword>
<evidence type="ECO:0000313" key="2">
    <source>
        <dbReference type="Proteomes" id="UP000054560"/>
    </source>
</evidence>
<evidence type="ECO:0000313" key="1">
    <source>
        <dbReference type="EMBL" id="KNC85522.1"/>
    </source>
</evidence>
<protein>
    <submittedName>
        <fullName evidence="1">Uncharacterized protein</fullName>
    </submittedName>
</protein>
<reference evidence="1 2" key="1">
    <citation type="submission" date="2011-02" db="EMBL/GenBank/DDBJ databases">
        <title>The Genome Sequence of Sphaeroforma arctica JP610.</title>
        <authorList>
            <consortium name="The Broad Institute Genome Sequencing Platform"/>
            <person name="Russ C."/>
            <person name="Cuomo C."/>
            <person name="Young S.K."/>
            <person name="Zeng Q."/>
            <person name="Gargeya S."/>
            <person name="Alvarado L."/>
            <person name="Berlin A."/>
            <person name="Chapman S.B."/>
            <person name="Chen Z."/>
            <person name="Freedman E."/>
            <person name="Gellesch M."/>
            <person name="Goldberg J."/>
            <person name="Griggs A."/>
            <person name="Gujja S."/>
            <person name="Heilman E."/>
            <person name="Heiman D."/>
            <person name="Howarth C."/>
            <person name="Mehta T."/>
            <person name="Neiman D."/>
            <person name="Pearson M."/>
            <person name="Roberts A."/>
            <person name="Saif S."/>
            <person name="Shea T."/>
            <person name="Shenoy N."/>
            <person name="Sisk P."/>
            <person name="Stolte C."/>
            <person name="Sykes S."/>
            <person name="White J."/>
            <person name="Yandava C."/>
            <person name="Burger G."/>
            <person name="Gray M.W."/>
            <person name="Holland P.W.H."/>
            <person name="King N."/>
            <person name="Lang F.B.F."/>
            <person name="Roger A.J."/>
            <person name="Ruiz-Trillo I."/>
            <person name="Haas B."/>
            <person name="Nusbaum C."/>
            <person name="Birren B."/>
        </authorList>
    </citation>
    <scope>NUCLEOTIDE SEQUENCE [LARGE SCALE GENOMIC DNA]</scope>
    <source>
        <strain evidence="1 2">JP610</strain>
    </source>
</reference>
<sequence length="149" mass="16547">MYGGRNHAEFINERVDNRFINIAGRVSLTFRASRAINLANFCLPAGMSEEVSRFCMVLKNGSNKAYAALAMYILPAAGFAEKIPPRLLSWLKQPWALYGPSLWVATKVKARTAISSKAARRMAIVRRQVAMVVTVVCRTPKEEVVSNIS</sequence>
<accession>A0A0L0G918</accession>
<dbReference type="GeneID" id="25902787"/>
<dbReference type="AlphaFoldDB" id="A0A0L0G918"/>
<gene>
    <name evidence="1" type="ORF">SARC_02283</name>
</gene>
<organism evidence="1 2">
    <name type="scientific">Sphaeroforma arctica JP610</name>
    <dbReference type="NCBI Taxonomy" id="667725"/>
    <lineage>
        <taxon>Eukaryota</taxon>
        <taxon>Ichthyosporea</taxon>
        <taxon>Ichthyophonida</taxon>
        <taxon>Sphaeroforma</taxon>
    </lineage>
</organism>
<proteinExistence type="predicted"/>
<name>A0A0L0G918_9EUKA</name>